<evidence type="ECO:0000256" key="2">
    <source>
        <dbReference type="PROSITE-ProRule" id="PRU00335"/>
    </source>
</evidence>
<dbReference type="Proteomes" id="UP001501599">
    <property type="component" value="Unassembled WGS sequence"/>
</dbReference>
<name>A0ABN3AWM9_9MICO</name>
<dbReference type="InterPro" id="IPR009057">
    <property type="entry name" value="Homeodomain-like_sf"/>
</dbReference>
<reference evidence="5 6" key="1">
    <citation type="journal article" date="2019" name="Int. J. Syst. Evol. Microbiol.">
        <title>The Global Catalogue of Microorganisms (GCM) 10K type strain sequencing project: providing services to taxonomists for standard genome sequencing and annotation.</title>
        <authorList>
            <consortium name="The Broad Institute Genomics Platform"/>
            <consortium name="The Broad Institute Genome Sequencing Center for Infectious Disease"/>
            <person name="Wu L."/>
            <person name="Ma J."/>
        </authorList>
    </citation>
    <scope>NUCLEOTIDE SEQUENCE [LARGE SCALE GENOMIC DNA]</scope>
    <source>
        <strain evidence="5 6">JCM 16026</strain>
    </source>
</reference>
<keyword evidence="1 2" id="KW-0238">DNA-binding</keyword>
<evidence type="ECO:0000256" key="3">
    <source>
        <dbReference type="SAM" id="MobiDB-lite"/>
    </source>
</evidence>
<evidence type="ECO:0000313" key="5">
    <source>
        <dbReference type="EMBL" id="GAA2175910.1"/>
    </source>
</evidence>
<gene>
    <name evidence="5" type="ORF">GCM10009846_27640</name>
</gene>
<dbReference type="InterPro" id="IPR050109">
    <property type="entry name" value="HTH-type_TetR-like_transc_reg"/>
</dbReference>
<dbReference type="PANTHER" id="PTHR30055:SF209">
    <property type="entry name" value="POSSIBLE TRANSCRIPTIONAL REGULATORY PROTEIN (PROBABLY TETR-FAMILY)"/>
    <property type="match status" value="1"/>
</dbReference>
<proteinExistence type="predicted"/>
<dbReference type="Pfam" id="PF00440">
    <property type="entry name" value="TetR_N"/>
    <property type="match status" value="1"/>
</dbReference>
<dbReference type="SUPFAM" id="SSF46689">
    <property type="entry name" value="Homeodomain-like"/>
    <property type="match status" value="1"/>
</dbReference>
<feature type="region of interest" description="Disordered" evidence="3">
    <location>
        <begin position="1"/>
        <end position="37"/>
    </location>
</feature>
<feature type="DNA-binding region" description="H-T-H motif" evidence="2">
    <location>
        <begin position="61"/>
        <end position="80"/>
    </location>
</feature>
<evidence type="ECO:0000313" key="6">
    <source>
        <dbReference type="Proteomes" id="UP001501599"/>
    </source>
</evidence>
<evidence type="ECO:0000256" key="1">
    <source>
        <dbReference type="ARBA" id="ARBA00023125"/>
    </source>
</evidence>
<keyword evidence="6" id="KW-1185">Reference proteome</keyword>
<evidence type="ECO:0000259" key="4">
    <source>
        <dbReference type="PROSITE" id="PS50977"/>
    </source>
</evidence>
<sequence length="225" mass="24584">MSQTARPGSSAGAGAGDPSDVPGAIVSPSRRRAPRQDAIRNERALVAAVGELLREDPEEATMPAVAERAGLSLATAYRYFPTLEQLHRRFMLSVVEHADATTTDFEQRGRELFERILAHWIDVVSVYGPAMVLVRSREGFLVRLEAGEGQASALDRMWGRAIRDLMREAGVAESRYPLALGLYNALLNSREILDVRDATGMADGALVQHLSRVYRAALRGLADEA</sequence>
<dbReference type="PROSITE" id="PS50977">
    <property type="entry name" value="HTH_TETR_2"/>
    <property type="match status" value="1"/>
</dbReference>
<dbReference type="RefSeq" id="WP_344344634.1">
    <property type="nucleotide sequence ID" value="NZ_BAAAQT010000008.1"/>
</dbReference>
<accession>A0ABN3AWM9</accession>
<feature type="domain" description="HTH tetR-type" evidence="4">
    <location>
        <begin position="38"/>
        <end position="98"/>
    </location>
</feature>
<dbReference type="PANTHER" id="PTHR30055">
    <property type="entry name" value="HTH-TYPE TRANSCRIPTIONAL REGULATOR RUTR"/>
    <property type="match status" value="1"/>
</dbReference>
<dbReference type="InterPro" id="IPR001647">
    <property type="entry name" value="HTH_TetR"/>
</dbReference>
<comment type="caution">
    <text evidence="5">The sequence shown here is derived from an EMBL/GenBank/DDBJ whole genome shotgun (WGS) entry which is preliminary data.</text>
</comment>
<feature type="compositionally biased region" description="Low complexity" evidence="3">
    <location>
        <begin position="1"/>
        <end position="24"/>
    </location>
</feature>
<dbReference type="Gene3D" id="1.10.357.10">
    <property type="entry name" value="Tetracycline Repressor, domain 2"/>
    <property type="match status" value="1"/>
</dbReference>
<dbReference type="EMBL" id="BAAAQT010000008">
    <property type="protein sequence ID" value="GAA2175910.1"/>
    <property type="molecule type" value="Genomic_DNA"/>
</dbReference>
<protein>
    <submittedName>
        <fullName evidence="5">TetR family transcriptional regulator</fullName>
    </submittedName>
</protein>
<organism evidence="5 6">
    <name type="scientific">Agrococcus versicolor</name>
    <dbReference type="NCBI Taxonomy" id="501482"/>
    <lineage>
        <taxon>Bacteria</taxon>
        <taxon>Bacillati</taxon>
        <taxon>Actinomycetota</taxon>
        <taxon>Actinomycetes</taxon>
        <taxon>Micrococcales</taxon>
        <taxon>Microbacteriaceae</taxon>
        <taxon>Agrococcus</taxon>
    </lineage>
</organism>